<evidence type="ECO:0000313" key="1">
    <source>
        <dbReference type="EMBL" id="AMY11814.1"/>
    </source>
</evidence>
<gene>
    <name evidence="1" type="ORF">LuPra_05079</name>
</gene>
<dbReference type="Proteomes" id="UP000076079">
    <property type="component" value="Chromosome"/>
</dbReference>
<protein>
    <recommendedName>
        <fullName evidence="3">Histidine kinase/HSP90-like ATPase domain-containing protein</fullName>
    </recommendedName>
</protein>
<evidence type="ECO:0000313" key="2">
    <source>
        <dbReference type="Proteomes" id="UP000076079"/>
    </source>
</evidence>
<proteinExistence type="predicted"/>
<dbReference type="RefSeq" id="WP_110173329.1">
    <property type="nucleotide sequence ID" value="NZ_CP015136.1"/>
</dbReference>
<reference evidence="1 2" key="1">
    <citation type="journal article" date="2016" name="Genome Announc.">
        <title>First Complete Genome Sequence of a Subdivision 6 Acidobacterium Strain.</title>
        <authorList>
            <person name="Huang S."/>
            <person name="Vieira S."/>
            <person name="Bunk B."/>
            <person name="Riedel T."/>
            <person name="Sproer C."/>
            <person name="Overmann J."/>
        </authorList>
    </citation>
    <scope>NUCLEOTIDE SEQUENCE [LARGE SCALE GENOMIC DNA]</scope>
    <source>
        <strain evidence="2">DSM 100886 HEG_-6_39</strain>
    </source>
</reference>
<evidence type="ECO:0008006" key="3">
    <source>
        <dbReference type="Google" id="ProtNLM"/>
    </source>
</evidence>
<sequence length="83" mass="9089">MDPLQLCIPVSDRSQIGEVRRAISRMADTLALSPSRRGDAAIVATELATNLVRHARDGRMLLQVMSHGASGWLDYCRWTVAPG</sequence>
<accession>A0A143PVF8</accession>
<dbReference type="STRING" id="1855912.LuPra_05079"/>
<dbReference type="PATRIC" id="fig|1813736.3.peg.5337"/>
<dbReference type="OrthoDB" id="9797578at2"/>
<dbReference type="InterPro" id="IPR036890">
    <property type="entry name" value="HATPase_C_sf"/>
</dbReference>
<name>A0A143PVF8_LUTPR</name>
<keyword evidence="2" id="KW-1185">Reference proteome</keyword>
<dbReference type="Gene3D" id="3.30.565.10">
    <property type="entry name" value="Histidine kinase-like ATPase, C-terminal domain"/>
    <property type="match status" value="1"/>
</dbReference>
<reference evidence="2" key="2">
    <citation type="submission" date="2016-04" db="EMBL/GenBank/DDBJ databases">
        <title>First Complete Genome Sequence of a Subdivision 6 Acidobacterium.</title>
        <authorList>
            <person name="Huang S."/>
            <person name="Vieira S."/>
            <person name="Bunk B."/>
            <person name="Riedel T."/>
            <person name="Sproeer C."/>
            <person name="Overmann J."/>
        </authorList>
    </citation>
    <scope>NUCLEOTIDE SEQUENCE [LARGE SCALE GENOMIC DNA]</scope>
    <source>
        <strain evidence="2">DSM 100886 HEG_-6_39</strain>
    </source>
</reference>
<organism evidence="1 2">
    <name type="scientific">Luteitalea pratensis</name>
    <dbReference type="NCBI Taxonomy" id="1855912"/>
    <lineage>
        <taxon>Bacteria</taxon>
        <taxon>Pseudomonadati</taxon>
        <taxon>Acidobacteriota</taxon>
        <taxon>Vicinamibacteria</taxon>
        <taxon>Vicinamibacterales</taxon>
        <taxon>Vicinamibacteraceae</taxon>
        <taxon>Luteitalea</taxon>
    </lineage>
</organism>
<dbReference type="KEGG" id="abac:LuPra_05079"/>
<dbReference type="AlphaFoldDB" id="A0A143PVF8"/>
<dbReference type="EMBL" id="CP015136">
    <property type="protein sequence ID" value="AMY11814.1"/>
    <property type="molecule type" value="Genomic_DNA"/>
</dbReference>